<evidence type="ECO:0000256" key="1">
    <source>
        <dbReference type="ARBA" id="ARBA00007320"/>
    </source>
</evidence>
<feature type="region of interest" description="Disordered" evidence="6">
    <location>
        <begin position="1"/>
        <end position="75"/>
    </location>
</feature>
<feature type="domain" description="Large ribosomal subunit protein uL15/eL18" evidence="7">
    <location>
        <begin position="101"/>
        <end position="159"/>
    </location>
</feature>
<dbReference type="PROSITE" id="PS00475">
    <property type="entry name" value="RIBOSOMAL_L15"/>
    <property type="match status" value="1"/>
</dbReference>
<comment type="function">
    <text evidence="4">Binds to the 23S rRNA.</text>
</comment>
<evidence type="ECO:0000313" key="8">
    <source>
        <dbReference type="EMBL" id="PIR41916.1"/>
    </source>
</evidence>
<dbReference type="Gene3D" id="3.100.10.10">
    <property type="match status" value="1"/>
</dbReference>
<protein>
    <recommendedName>
        <fullName evidence="4">Large ribosomal subunit protein uL15</fullName>
    </recommendedName>
</protein>
<keyword evidence="4" id="KW-0694">RNA-binding</keyword>
<dbReference type="InterPro" id="IPR036227">
    <property type="entry name" value="Ribosomal_uL15/eL18_sf"/>
</dbReference>
<evidence type="ECO:0000256" key="3">
    <source>
        <dbReference type="ARBA" id="ARBA00023274"/>
    </source>
</evidence>
<dbReference type="InterPro" id="IPR021131">
    <property type="entry name" value="Ribosomal_uL15/eL18"/>
</dbReference>
<organism evidence="8 9">
    <name type="scientific">Candidatus Yanofskybacteria bacterium CG10_big_fil_rev_8_21_14_0_10_37_15</name>
    <dbReference type="NCBI Taxonomy" id="1975097"/>
    <lineage>
        <taxon>Bacteria</taxon>
        <taxon>Candidatus Yanofskyibacteriota</taxon>
    </lineage>
</organism>
<dbReference type="SUPFAM" id="SSF52080">
    <property type="entry name" value="Ribosomal proteins L15p and L18e"/>
    <property type="match status" value="1"/>
</dbReference>
<dbReference type="GO" id="GO:0019843">
    <property type="term" value="F:rRNA binding"/>
    <property type="evidence" value="ECO:0007669"/>
    <property type="project" value="UniProtKB-UniRule"/>
</dbReference>
<dbReference type="GO" id="GO:0003735">
    <property type="term" value="F:structural constituent of ribosome"/>
    <property type="evidence" value="ECO:0007669"/>
    <property type="project" value="InterPro"/>
</dbReference>
<dbReference type="GO" id="GO:0015934">
    <property type="term" value="C:large ribosomal subunit"/>
    <property type="evidence" value="ECO:0007669"/>
    <property type="project" value="InterPro"/>
</dbReference>
<keyword evidence="3 4" id="KW-0687">Ribonucleoprotein</keyword>
<name>A0A2H0R6E1_9BACT</name>
<dbReference type="Pfam" id="PF00828">
    <property type="entry name" value="Ribosomal_L27A"/>
    <property type="match status" value="1"/>
</dbReference>
<dbReference type="Proteomes" id="UP000230208">
    <property type="component" value="Unassembled WGS sequence"/>
</dbReference>
<dbReference type="AlphaFoldDB" id="A0A2H0R6E1"/>
<dbReference type="PANTHER" id="PTHR12934:SF11">
    <property type="entry name" value="LARGE RIBOSOMAL SUBUNIT PROTEIN UL15M"/>
    <property type="match status" value="1"/>
</dbReference>
<dbReference type="InterPro" id="IPR005749">
    <property type="entry name" value="Ribosomal_uL15_bac-type"/>
</dbReference>
<dbReference type="EMBL" id="PCXP01000018">
    <property type="protein sequence ID" value="PIR41916.1"/>
    <property type="molecule type" value="Genomic_DNA"/>
</dbReference>
<evidence type="ECO:0000256" key="4">
    <source>
        <dbReference type="HAMAP-Rule" id="MF_01341"/>
    </source>
</evidence>
<feature type="compositionally biased region" description="Basic residues" evidence="6">
    <location>
        <begin position="9"/>
        <end position="23"/>
    </location>
</feature>
<comment type="subunit">
    <text evidence="4">Part of the 50S ribosomal subunit.</text>
</comment>
<evidence type="ECO:0000313" key="9">
    <source>
        <dbReference type="Proteomes" id="UP000230208"/>
    </source>
</evidence>
<proteinExistence type="inferred from homology"/>
<evidence type="ECO:0000256" key="6">
    <source>
        <dbReference type="SAM" id="MobiDB-lite"/>
    </source>
</evidence>
<keyword evidence="4" id="KW-0699">rRNA-binding</keyword>
<accession>A0A2H0R6E1</accession>
<dbReference type="PANTHER" id="PTHR12934">
    <property type="entry name" value="50S RIBOSOMAL PROTEIN L15"/>
    <property type="match status" value="1"/>
</dbReference>
<gene>
    <name evidence="4" type="primary">rplO</name>
    <name evidence="8" type="ORF">COV30_01190</name>
</gene>
<comment type="similarity">
    <text evidence="1 4 5">Belongs to the universal ribosomal protein uL15 family.</text>
</comment>
<sequence length="160" mass="17845">MNLSELKSRTPRKSGKRVGRGGKRGTFSGGGSKGQKSRAGASVKPGFRGGDNRPWQSFPKQRGASHKPGGGGNKRIHVKHRHYQYRQEKTAVFNLEFFNRFDDGQVVSPKFLAEQGWIKKLEKNVKVLSNGDLKKKIDFEGFKFSKSAKEKVDKIGGKII</sequence>
<keyword evidence="2 4" id="KW-0689">Ribosomal protein</keyword>
<evidence type="ECO:0000259" key="7">
    <source>
        <dbReference type="Pfam" id="PF00828"/>
    </source>
</evidence>
<evidence type="ECO:0000256" key="2">
    <source>
        <dbReference type="ARBA" id="ARBA00022980"/>
    </source>
</evidence>
<evidence type="ECO:0000256" key="5">
    <source>
        <dbReference type="RuleBase" id="RU003888"/>
    </source>
</evidence>
<reference evidence="8 9" key="1">
    <citation type="submission" date="2017-09" db="EMBL/GenBank/DDBJ databases">
        <title>Depth-based differentiation of microbial function through sediment-hosted aquifers and enrichment of novel symbionts in the deep terrestrial subsurface.</title>
        <authorList>
            <person name="Probst A.J."/>
            <person name="Ladd B."/>
            <person name="Jarett J.K."/>
            <person name="Geller-Mcgrath D.E."/>
            <person name="Sieber C.M."/>
            <person name="Emerson J.B."/>
            <person name="Anantharaman K."/>
            <person name="Thomas B.C."/>
            <person name="Malmstrom R."/>
            <person name="Stieglmeier M."/>
            <person name="Klingl A."/>
            <person name="Woyke T."/>
            <person name="Ryan C.M."/>
            <person name="Banfield J.F."/>
        </authorList>
    </citation>
    <scope>NUCLEOTIDE SEQUENCE [LARGE SCALE GENOMIC DNA]</scope>
    <source>
        <strain evidence="8">CG10_big_fil_rev_8_21_14_0_10_37_15</strain>
    </source>
</reference>
<dbReference type="InterPro" id="IPR030878">
    <property type="entry name" value="Ribosomal_uL15"/>
</dbReference>
<comment type="caution">
    <text evidence="8">The sequence shown here is derived from an EMBL/GenBank/DDBJ whole genome shotgun (WGS) entry which is preliminary data.</text>
</comment>
<dbReference type="InterPro" id="IPR001196">
    <property type="entry name" value="Ribosomal_uL15_CS"/>
</dbReference>
<dbReference type="HAMAP" id="MF_01341">
    <property type="entry name" value="Ribosomal_uL15"/>
    <property type="match status" value="1"/>
</dbReference>
<dbReference type="GO" id="GO:0006412">
    <property type="term" value="P:translation"/>
    <property type="evidence" value="ECO:0007669"/>
    <property type="project" value="UniProtKB-UniRule"/>
</dbReference>